<feature type="transmembrane region" description="Helical" evidence="12">
    <location>
        <begin position="117"/>
        <end position="134"/>
    </location>
</feature>
<evidence type="ECO:0000256" key="12">
    <source>
        <dbReference type="RuleBase" id="RU010713"/>
    </source>
</evidence>
<evidence type="ECO:0000256" key="13">
    <source>
        <dbReference type="SAM" id="MobiDB-lite"/>
    </source>
</evidence>
<evidence type="ECO:0000256" key="3">
    <source>
        <dbReference type="ARBA" id="ARBA00022448"/>
    </source>
</evidence>
<dbReference type="PANTHER" id="PTHR11893">
    <property type="entry name" value="INNEXIN"/>
    <property type="match status" value="1"/>
</dbReference>
<proteinExistence type="evidence at transcript level"/>
<gene>
    <name evidence="12" type="primary">inx</name>
</gene>
<evidence type="ECO:0000256" key="11">
    <source>
        <dbReference type="ARBA" id="ARBA00023303"/>
    </source>
</evidence>
<dbReference type="GO" id="GO:0005243">
    <property type="term" value="F:gap junction channel activity"/>
    <property type="evidence" value="ECO:0007669"/>
    <property type="project" value="TreeGrafter"/>
</dbReference>
<evidence type="ECO:0000256" key="5">
    <source>
        <dbReference type="ARBA" id="ARBA00022692"/>
    </source>
</evidence>
<feature type="transmembrane region" description="Helical" evidence="12">
    <location>
        <begin position="280"/>
        <end position="303"/>
    </location>
</feature>
<organism evidence="14">
    <name type="scientific">Hirondellea gigas</name>
    <dbReference type="NCBI Taxonomy" id="1518452"/>
    <lineage>
        <taxon>Eukaryota</taxon>
        <taxon>Metazoa</taxon>
        <taxon>Ecdysozoa</taxon>
        <taxon>Arthropoda</taxon>
        <taxon>Crustacea</taxon>
        <taxon>Multicrustacea</taxon>
        <taxon>Malacostraca</taxon>
        <taxon>Eumalacostraca</taxon>
        <taxon>Peracarida</taxon>
        <taxon>Amphipoda</taxon>
        <taxon>Amphilochidea</taxon>
        <taxon>Lysianassida</taxon>
        <taxon>Lysianassidira</taxon>
        <taxon>Lysianassoidea</taxon>
        <taxon>Lysianassidae</taxon>
        <taxon>Hirondellea</taxon>
    </lineage>
</organism>
<keyword evidence="3 12" id="KW-0813">Transport</keyword>
<keyword evidence="4" id="KW-1003">Cell membrane</keyword>
<dbReference type="AlphaFoldDB" id="A0A6A7FVA8"/>
<evidence type="ECO:0000256" key="4">
    <source>
        <dbReference type="ARBA" id="ARBA00022475"/>
    </source>
</evidence>
<keyword evidence="6" id="KW-0303">Gap junction</keyword>
<dbReference type="InterPro" id="IPR000990">
    <property type="entry name" value="Innexin"/>
</dbReference>
<evidence type="ECO:0000313" key="14">
    <source>
        <dbReference type="EMBL" id="LAC22447.1"/>
    </source>
</evidence>
<feature type="transmembrane region" description="Helical" evidence="12">
    <location>
        <begin position="53"/>
        <end position="70"/>
    </location>
</feature>
<evidence type="ECO:0000256" key="10">
    <source>
        <dbReference type="ARBA" id="ARBA00023136"/>
    </source>
</evidence>
<keyword evidence="11 12" id="KW-0407">Ion channel</keyword>
<feature type="region of interest" description="Disordered" evidence="13">
    <location>
        <begin position="375"/>
        <end position="415"/>
    </location>
</feature>
<keyword evidence="5 12" id="KW-0812">Transmembrane</keyword>
<dbReference type="PANTHER" id="PTHR11893:SF36">
    <property type="entry name" value="INNEXIN-5"/>
    <property type="match status" value="1"/>
</dbReference>
<keyword evidence="8 12" id="KW-1133">Transmembrane helix</keyword>
<protein>
    <recommendedName>
        <fullName evidence="12">Innexin</fullName>
    </recommendedName>
</protein>
<evidence type="ECO:0000256" key="8">
    <source>
        <dbReference type="ARBA" id="ARBA00022989"/>
    </source>
</evidence>
<comment type="function">
    <text evidence="12">Structural component of the gap junctions.</text>
</comment>
<comment type="subcellular location">
    <subcellularLocation>
        <location evidence="1">Cell junction</location>
        <location evidence="1">Gap junction</location>
    </subcellularLocation>
    <subcellularLocation>
        <location evidence="2 12">Cell membrane</location>
        <topology evidence="2 12">Multi-pass membrane protein</topology>
    </subcellularLocation>
</comment>
<comment type="similarity">
    <text evidence="12">Belongs to the pannexin family.</text>
</comment>
<keyword evidence="10 12" id="KW-0472">Membrane</keyword>
<dbReference type="EMBL" id="IACT01003198">
    <property type="protein sequence ID" value="LAC22447.1"/>
    <property type="molecule type" value="mRNA"/>
</dbReference>
<sequence length="461" mass="53600">MYRGGGSRMPSVGTGSVDIRSILSSILNVVKSRANAICTAPCDGAILKMHYRWTFFMLIGGFFTVWYQWYNRDVITCVSHYNADTQVRLDYINVCLSYPYVEVVDEEGNTTKRYLLFYRWVQWSFLVLAGIYYIPRKISKNMENPKAKKLIEDLAANASRYENAEHILLEKVYMYMINNLKTHNGLYMKYLTLNVIALAVDIGAFHYFDFLLQGRFITYGFEAYPFERDPEYFTDYISQTFPPFALCTLTIQNALVGKRTEIFGCHLTIMELYEKVFLFIWLWLIILITMTALYIVILLLAMIPKFRELWLRTAKPINGTEKTNVLISKVNKNCRIGDIYLLYRFKSHLSHAKFYELMIRLSDPNINMKNREQTVIDAKPPPSKQTQMMPHHNNPSAPHPDSRHRKPQQHSITPPMNPDYISQIYGNPETLARHGQVSQNDVAQRTPLLNKNNTNTSILIE</sequence>
<reference evidence="14" key="1">
    <citation type="submission" date="2017-11" db="EMBL/GenBank/DDBJ databases">
        <title>The sensing device of the deep-sea amphipod.</title>
        <authorList>
            <person name="Kobayashi H."/>
            <person name="Nagahama T."/>
            <person name="Arai W."/>
            <person name="Sasagawa Y."/>
            <person name="Umeda M."/>
            <person name="Hayashi T."/>
            <person name="Nikaido I."/>
            <person name="Watanabe H."/>
            <person name="Oguri K."/>
            <person name="Kitazato H."/>
            <person name="Fujioka K."/>
            <person name="Kido Y."/>
            <person name="Takami H."/>
        </authorList>
    </citation>
    <scope>NUCLEOTIDE SEQUENCE</scope>
    <source>
        <tissue evidence="14">Whole body</tissue>
    </source>
</reference>
<dbReference type="Pfam" id="PF00876">
    <property type="entry name" value="Innexin"/>
    <property type="match status" value="1"/>
</dbReference>
<feature type="transmembrane region" description="Helical" evidence="12">
    <location>
        <begin position="190"/>
        <end position="208"/>
    </location>
</feature>
<evidence type="ECO:0000256" key="2">
    <source>
        <dbReference type="ARBA" id="ARBA00004651"/>
    </source>
</evidence>
<evidence type="ECO:0000256" key="6">
    <source>
        <dbReference type="ARBA" id="ARBA00022868"/>
    </source>
</evidence>
<dbReference type="GO" id="GO:0005886">
    <property type="term" value="C:plasma membrane"/>
    <property type="evidence" value="ECO:0007669"/>
    <property type="project" value="UniProtKB-SubCell"/>
</dbReference>
<evidence type="ECO:0000256" key="7">
    <source>
        <dbReference type="ARBA" id="ARBA00022949"/>
    </source>
</evidence>
<feature type="compositionally biased region" description="Polar residues" evidence="13">
    <location>
        <begin position="384"/>
        <end position="396"/>
    </location>
</feature>
<name>A0A6A7FVA8_9CRUS</name>
<dbReference type="GO" id="GO:0005921">
    <property type="term" value="C:gap junction"/>
    <property type="evidence" value="ECO:0007669"/>
    <property type="project" value="UniProtKB-SubCell"/>
</dbReference>
<keyword evidence="7" id="KW-0965">Cell junction</keyword>
<dbReference type="PROSITE" id="PS51013">
    <property type="entry name" value="PANNEXIN"/>
    <property type="match status" value="1"/>
</dbReference>
<accession>A0A6A7FVA8</accession>
<keyword evidence="9 12" id="KW-0406">Ion transport</keyword>
<evidence type="ECO:0000256" key="9">
    <source>
        <dbReference type="ARBA" id="ARBA00023065"/>
    </source>
</evidence>
<dbReference type="GO" id="GO:0034220">
    <property type="term" value="P:monoatomic ion transmembrane transport"/>
    <property type="evidence" value="ECO:0007669"/>
    <property type="project" value="UniProtKB-KW"/>
</dbReference>
<evidence type="ECO:0000256" key="1">
    <source>
        <dbReference type="ARBA" id="ARBA00004610"/>
    </source>
</evidence>